<sequence>MNRNHMDKRLNQLPTWLWTSSTTLPPIYKMVWEAVREDKVRTNGMQTELLVDTNKVFPLLLTSQLPTEVLGHIWNLANQKYAGQLTEQELYIVLALVAAAQASYTFNSLDILHLLPFPPTPYLNIDCLMNLQPVTQLNSAAKFQNLQENTEIGFIGSDGRYPLETGKGRMKLHQQGIISSDLNAQMINNVPGKITCFDNKSYGSSTGIWDTNNEPKDINQTSHPQFDSKHLPAIDLCDDFSEFQSAPISNIPNIPNWDIKQGSAIGSRLANHNLGVKKPMEKSKKNNINAKSAHGTTQTHITSIPLTITQSKDQSTLDCLSELFPKCTIKNQSKTVILKDTVIRNNDPPKDHSENVKDYTNTEIVNVTNDKDVLNKLEWMNKASSTTLEQDLMNLQLVEDKYSALRALVQETAVSTEPDVNASYSNQSTDEFGEFVSAEQPAINTPATNALDTDSFADIFTDFEFKCNNNNASTGDFNLMPDISESFDNLKLEDNVEERSLEIGKALQKEDAISINSIEFMNGASNALTRSGSVPSLDLKSFLPSTTEDEQIMDTTHQSEYWEWKQYMESCVLLLQIAANIFTNIISKLVLHEVLNSAQGYNFLCNLAEVAAVCRRVNFSYKEMDINIIGFDELLMDIDRIWAEMEPFYANIPFTNVYKFFYNTFHIFTELPAWPLHQGEAICCSLCLTVITSGRALYNENNYHVTCANLWLNCVNNNLPVMRHPIYSHSNICTGNNHI</sequence>
<dbReference type="Gene3D" id="1.10.238.10">
    <property type="entry name" value="EF-hand"/>
    <property type="match status" value="1"/>
</dbReference>
<dbReference type="PANTHER" id="PTHR15463">
    <property type="entry name" value="AP1 GAMMA SUBUNIT BINDING PROTEIN 1"/>
    <property type="match status" value="1"/>
</dbReference>
<dbReference type="AlphaFoldDB" id="A0A0N0U3G2"/>
<dbReference type="SUPFAM" id="SSF47473">
    <property type="entry name" value="EF-hand"/>
    <property type="match status" value="1"/>
</dbReference>
<dbReference type="InterPro" id="IPR059024">
    <property type="entry name" value="SYNRG_C"/>
</dbReference>
<organism evidence="2 3">
    <name type="scientific">Melipona quadrifasciata</name>
    <dbReference type="NCBI Taxonomy" id="166423"/>
    <lineage>
        <taxon>Eukaryota</taxon>
        <taxon>Metazoa</taxon>
        <taxon>Ecdysozoa</taxon>
        <taxon>Arthropoda</taxon>
        <taxon>Hexapoda</taxon>
        <taxon>Insecta</taxon>
        <taxon>Pterygota</taxon>
        <taxon>Neoptera</taxon>
        <taxon>Endopterygota</taxon>
        <taxon>Hymenoptera</taxon>
        <taxon>Apocrita</taxon>
        <taxon>Aculeata</taxon>
        <taxon>Apoidea</taxon>
        <taxon>Anthophila</taxon>
        <taxon>Apidae</taxon>
        <taxon>Melipona</taxon>
    </lineage>
</organism>
<evidence type="ECO:0000313" key="3">
    <source>
        <dbReference type="Proteomes" id="UP000053105"/>
    </source>
</evidence>
<dbReference type="STRING" id="166423.A0A0N0U3G2"/>
<dbReference type="PROSITE" id="PS50031">
    <property type="entry name" value="EH"/>
    <property type="match status" value="1"/>
</dbReference>
<dbReference type="PANTHER" id="PTHR15463:SF2">
    <property type="entry name" value="SYNERGIN GAMMA"/>
    <property type="match status" value="1"/>
</dbReference>
<proteinExistence type="predicted"/>
<dbReference type="InterPro" id="IPR011992">
    <property type="entry name" value="EF-hand-dom_pair"/>
</dbReference>
<dbReference type="EMBL" id="KQ435922">
    <property type="protein sequence ID" value="KOX68574.1"/>
    <property type="molecule type" value="Genomic_DNA"/>
</dbReference>
<accession>A0A0N0U3G2</accession>
<evidence type="ECO:0000313" key="2">
    <source>
        <dbReference type="EMBL" id="KOX68574.1"/>
    </source>
</evidence>
<dbReference type="GO" id="GO:0030130">
    <property type="term" value="C:clathrin coat of trans-Golgi network vesicle"/>
    <property type="evidence" value="ECO:0007669"/>
    <property type="project" value="TreeGrafter"/>
</dbReference>
<dbReference type="Pfam" id="PF25999">
    <property type="entry name" value="SYNRG_C"/>
    <property type="match status" value="1"/>
</dbReference>
<reference evidence="2 3" key="1">
    <citation type="submission" date="2015-07" db="EMBL/GenBank/DDBJ databases">
        <title>The genome of Melipona quadrifasciata.</title>
        <authorList>
            <person name="Pan H."/>
            <person name="Kapheim K."/>
        </authorList>
    </citation>
    <scope>NUCLEOTIDE SEQUENCE [LARGE SCALE GENOMIC DNA]</scope>
    <source>
        <strain evidence="2">0111107301</strain>
        <tissue evidence="2">Whole body</tissue>
    </source>
</reference>
<evidence type="ECO:0000259" key="1">
    <source>
        <dbReference type="PROSITE" id="PS50031"/>
    </source>
</evidence>
<dbReference type="InterPro" id="IPR000261">
    <property type="entry name" value="EH_dom"/>
</dbReference>
<protein>
    <submittedName>
        <fullName evidence="2">Synergin gamma</fullName>
    </submittedName>
</protein>
<gene>
    <name evidence="2" type="ORF">WN51_04060</name>
</gene>
<dbReference type="Proteomes" id="UP000053105">
    <property type="component" value="Unassembled WGS sequence"/>
</dbReference>
<keyword evidence="3" id="KW-1185">Reference proteome</keyword>
<dbReference type="Pfam" id="PF12763">
    <property type="entry name" value="EH"/>
    <property type="match status" value="1"/>
</dbReference>
<dbReference type="OrthoDB" id="524326at2759"/>
<dbReference type="InterPro" id="IPR039656">
    <property type="entry name" value="SYNRG"/>
</dbReference>
<feature type="domain" description="EH" evidence="1">
    <location>
        <begin position="58"/>
        <end position="116"/>
    </location>
</feature>
<name>A0A0N0U3G2_9HYME</name>